<dbReference type="Gene3D" id="3.40.50.300">
    <property type="entry name" value="P-loop containing nucleotide triphosphate hydrolases"/>
    <property type="match status" value="2"/>
</dbReference>
<dbReference type="PANTHER" id="PTHR43820">
    <property type="entry name" value="HIGH-AFFINITY BRANCHED-CHAIN AMINO ACID TRANSPORT ATP-BINDING PROTEIN LIVF"/>
    <property type="match status" value="1"/>
</dbReference>
<name>A0A0H1RIA4_9HYPH</name>
<evidence type="ECO:0000256" key="1">
    <source>
        <dbReference type="ARBA" id="ARBA00004651"/>
    </source>
</evidence>
<keyword evidence="5 11" id="KW-0812">Transmembrane</keyword>
<dbReference type="AlphaFoldDB" id="A0A0H1RIA4"/>
<evidence type="ECO:0000259" key="12">
    <source>
        <dbReference type="PROSITE" id="PS50893"/>
    </source>
</evidence>
<feature type="domain" description="ABC transporter" evidence="12">
    <location>
        <begin position="346"/>
        <end position="587"/>
    </location>
</feature>
<keyword evidence="9 11" id="KW-1133">Transmembrane helix</keyword>
<feature type="domain" description="ABC transporter" evidence="12">
    <location>
        <begin position="607"/>
        <end position="838"/>
    </location>
</feature>
<sequence>MRTNYSPLLITAAALILLPFVLDPIGLPLRSSIDVVVFAIACLGLNILVGYTGLVSFGHGVWFGLGAYAAALSQLHWFPDGIVLPALFAIVFIAAASTLLGALILRRRGVYFSLLTLALAAMLFAVAYRWTALTGGESGLGGVVRAGAIGLDLSSDWTYYWFVAAVAFAVCFALLRFHNSPAGSVLVAIRENEQRARFLGYPTNRYKLLGFVVSAIAVGLAGILSVFNHRFASAEPLSVAFSGELIAMVVIGGMRSFLGPALGALFYILFREFLSIWTPHWLFYFGILFVGFIVLSPTGLVGIAQRIAAPFRPRITEEAAMAGRTLTDEPLPSFLKPPDHVDGIILQAKGITKSFGALKAVQSVDIAVRDRSLHALIGPNGAGKTTAFNLISGYYTPDEGDVLLQGRSIAGLSPEAITQAGIGRSFQITNLFPALTVEENVRLAIQARHPQRFNPWTAARSIKQIEAETSAVIRYLGVAGIEKAEAGALSYGGQRLLDMGLALATKPRVLLLDEPLAGLAAAERQRIGDIIKRISADVPMLLVEHDIDRVFQIADAVTVMNAGQVLVDGTVEDARSSPKVQEIYIGSGAATVAAKPRQSAAEAATVLTAERVNTFYGKSHVLADVSFDVRQHEIVALLGRNGAGKSTLLKTLIGIAPPGSGSIRLDGQEIAGRPSAEIARLGIGYVPQGRGLFAGMTVAQNLELGRLKRETGHGVRWDLDRIFEYFPRIRERLDTPADFLSGGEQQMVAVARALSGDVKVLLLDEPFEGLAPAIVEQLFESFDKLRHEVSIIIVDHHLDLALALSDRTVALERGRVIHTGPSKDLRDDLALRRKVLWL</sequence>
<keyword evidence="3" id="KW-0813">Transport</keyword>
<keyword evidence="4" id="KW-1003">Cell membrane</keyword>
<keyword evidence="14" id="KW-1185">Reference proteome</keyword>
<dbReference type="InterPro" id="IPR003439">
    <property type="entry name" value="ABC_transporter-like_ATP-bd"/>
</dbReference>
<dbReference type="GO" id="GO:0005524">
    <property type="term" value="F:ATP binding"/>
    <property type="evidence" value="ECO:0007669"/>
    <property type="project" value="UniProtKB-KW"/>
</dbReference>
<dbReference type="STRING" id="1225564.AA309_02860"/>
<keyword evidence="10 11" id="KW-0472">Membrane</keyword>
<dbReference type="PROSITE" id="PS00211">
    <property type="entry name" value="ABC_TRANSPORTER_1"/>
    <property type="match status" value="1"/>
</dbReference>
<dbReference type="GO" id="GO:0005886">
    <property type="term" value="C:plasma membrane"/>
    <property type="evidence" value="ECO:0007669"/>
    <property type="project" value="UniProtKB-SubCell"/>
</dbReference>
<evidence type="ECO:0000256" key="9">
    <source>
        <dbReference type="ARBA" id="ARBA00022989"/>
    </source>
</evidence>
<keyword evidence="8" id="KW-0029">Amino-acid transport</keyword>
<dbReference type="InterPro" id="IPR027417">
    <property type="entry name" value="P-loop_NTPase"/>
</dbReference>
<dbReference type="PATRIC" id="fig|1225564.3.peg.311"/>
<dbReference type="GO" id="GO:0015658">
    <property type="term" value="F:branched-chain amino acid transmembrane transporter activity"/>
    <property type="evidence" value="ECO:0007669"/>
    <property type="project" value="InterPro"/>
</dbReference>
<feature type="transmembrane region" description="Helical" evidence="11">
    <location>
        <begin position="282"/>
        <end position="304"/>
    </location>
</feature>
<dbReference type="SUPFAM" id="SSF52540">
    <property type="entry name" value="P-loop containing nucleoside triphosphate hydrolases"/>
    <property type="match status" value="2"/>
</dbReference>
<evidence type="ECO:0000256" key="6">
    <source>
        <dbReference type="ARBA" id="ARBA00022741"/>
    </source>
</evidence>
<dbReference type="PROSITE" id="PS50893">
    <property type="entry name" value="ABC_TRANSPORTER_2"/>
    <property type="match status" value="2"/>
</dbReference>
<evidence type="ECO:0000256" key="8">
    <source>
        <dbReference type="ARBA" id="ARBA00022970"/>
    </source>
</evidence>
<protein>
    <submittedName>
        <fullName evidence="13">ABC transporter</fullName>
    </submittedName>
</protein>
<dbReference type="PANTHER" id="PTHR43820:SF4">
    <property type="entry name" value="HIGH-AFFINITY BRANCHED-CHAIN AMINO ACID TRANSPORT ATP-BINDING PROTEIN LIVF"/>
    <property type="match status" value="1"/>
</dbReference>
<comment type="subcellular location">
    <subcellularLocation>
        <location evidence="1">Cell membrane</location>
        <topology evidence="1">Multi-pass membrane protein</topology>
    </subcellularLocation>
</comment>
<dbReference type="InterPro" id="IPR052156">
    <property type="entry name" value="BCAA_Transport_ATP-bd_LivF"/>
</dbReference>
<organism evidence="13 14">
    <name type="scientific">Microvirga vignae</name>
    <dbReference type="NCBI Taxonomy" id="1225564"/>
    <lineage>
        <taxon>Bacteria</taxon>
        <taxon>Pseudomonadati</taxon>
        <taxon>Pseudomonadota</taxon>
        <taxon>Alphaproteobacteria</taxon>
        <taxon>Hyphomicrobiales</taxon>
        <taxon>Methylobacteriaceae</taxon>
        <taxon>Microvirga</taxon>
    </lineage>
</organism>
<evidence type="ECO:0000256" key="11">
    <source>
        <dbReference type="SAM" id="Phobius"/>
    </source>
</evidence>
<feature type="transmembrane region" description="Helical" evidence="11">
    <location>
        <begin position="112"/>
        <end position="130"/>
    </location>
</feature>
<dbReference type="SMART" id="SM00382">
    <property type="entry name" value="AAA"/>
    <property type="match status" value="2"/>
</dbReference>
<evidence type="ECO:0000313" key="14">
    <source>
        <dbReference type="Proteomes" id="UP000035489"/>
    </source>
</evidence>
<dbReference type="CDD" id="cd03224">
    <property type="entry name" value="ABC_TM1139_LivF_branched"/>
    <property type="match status" value="1"/>
</dbReference>
<feature type="transmembrane region" description="Helical" evidence="11">
    <location>
        <begin position="32"/>
        <end position="54"/>
    </location>
</feature>
<dbReference type="Proteomes" id="UP000035489">
    <property type="component" value="Unassembled WGS sequence"/>
</dbReference>
<dbReference type="Pfam" id="PF02653">
    <property type="entry name" value="BPD_transp_2"/>
    <property type="match status" value="1"/>
</dbReference>
<dbReference type="CDD" id="cd03219">
    <property type="entry name" value="ABC_Mj1267_LivG_branched"/>
    <property type="match status" value="1"/>
</dbReference>
<evidence type="ECO:0000313" key="13">
    <source>
        <dbReference type="EMBL" id="KLK94586.1"/>
    </source>
</evidence>
<dbReference type="Pfam" id="PF00005">
    <property type="entry name" value="ABC_tran"/>
    <property type="match status" value="2"/>
</dbReference>
<feature type="transmembrane region" description="Helical" evidence="11">
    <location>
        <begin position="208"/>
        <end position="227"/>
    </location>
</feature>
<dbReference type="GO" id="GO:0016887">
    <property type="term" value="F:ATP hydrolysis activity"/>
    <property type="evidence" value="ECO:0007669"/>
    <property type="project" value="InterPro"/>
</dbReference>
<dbReference type="InterPro" id="IPR017871">
    <property type="entry name" value="ABC_transporter-like_CS"/>
</dbReference>
<evidence type="ECO:0000256" key="5">
    <source>
        <dbReference type="ARBA" id="ARBA00022692"/>
    </source>
</evidence>
<keyword evidence="7" id="KW-0067">ATP-binding</keyword>
<gene>
    <name evidence="13" type="ORF">AA309_02860</name>
</gene>
<feature type="transmembrane region" description="Helical" evidence="11">
    <location>
        <begin position="247"/>
        <end position="270"/>
    </location>
</feature>
<dbReference type="RefSeq" id="WP_047187480.1">
    <property type="nucleotide sequence ID" value="NZ_LCYG01000011.1"/>
</dbReference>
<feature type="transmembrane region" description="Helical" evidence="11">
    <location>
        <begin position="159"/>
        <end position="177"/>
    </location>
</feature>
<dbReference type="GO" id="GO:0015807">
    <property type="term" value="P:L-amino acid transport"/>
    <property type="evidence" value="ECO:0007669"/>
    <property type="project" value="TreeGrafter"/>
</dbReference>
<dbReference type="EMBL" id="LCYG01000011">
    <property type="protein sequence ID" value="KLK94586.1"/>
    <property type="molecule type" value="Genomic_DNA"/>
</dbReference>
<feature type="transmembrane region" description="Helical" evidence="11">
    <location>
        <begin position="61"/>
        <end position="78"/>
    </location>
</feature>
<evidence type="ECO:0000256" key="10">
    <source>
        <dbReference type="ARBA" id="ARBA00023136"/>
    </source>
</evidence>
<feature type="transmembrane region" description="Helical" evidence="11">
    <location>
        <begin position="84"/>
        <end position="105"/>
    </location>
</feature>
<dbReference type="InterPro" id="IPR043428">
    <property type="entry name" value="LivM-like"/>
</dbReference>
<accession>A0A0H1RIA4</accession>
<reference evidence="13 14" key="1">
    <citation type="submission" date="2015-05" db="EMBL/GenBank/DDBJ databases">
        <title>Draft genome sequence of Microvirga vignae strain BR3299, a novel nitrogen fixing bacteria isolated from Brazil semi-aired region.</title>
        <authorList>
            <person name="Zilli J.E."/>
            <person name="Passos S.R."/>
            <person name="Leite J."/>
            <person name="Baldani J.I."/>
            <person name="Xavier G.R."/>
            <person name="Rumjaneck N.G."/>
            <person name="Simoes-Araujo J.L."/>
        </authorList>
    </citation>
    <scope>NUCLEOTIDE SEQUENCE [LARGE SCALE GENOMIC DNA]</scope>
    <source>
        <strain evidence="13 14">BR3299</strain>
    </source>
</reference>
<comment type="similarity">
    <text evidence="2">Belongs to the ABC transporter superfamily.</text>
</comment>
<evidence type="ECO:0000256" key="2">
    <source>
        <dbReference type="ARBA" id="ARBA00005417"/>
    </source>
</evidence>
<comment type="caution">
    <text evidence="13">The sequence shown here is derived from an EMBL/GenBank/DDBJ whole genome shotgun (WGS) entry which is preliminary data.</text>
</comment>
<dbReference type="CDD" id="cd06581">
    <property type="entry name" value="TM_PBP1_LivM_like"/>
    <property type="match status" value="1"/>
</dbReference>
<evidence type="ECO:0000256" key="7">
    <source>
        <dbReference type="ARBA" id="ARBA00022840"/>
    </source>
</evidence>
<evidence type="ECO:0000256" key="3">
    <source>
        <dbReference type="ARBA" id="ARBA00022448"/>
    </source>
</evidence>
<keyword evidence="6" id="KW-0547">Nucleotide-binding</keyword>
<evidence type="ECO:0000256" key="4">
    <source>
        <dbReference type="ARBA" id="ARBA00022475"/>
    </source>
</evidence>
<dbReference type="InterPro" id="IPR003593">
    <property type="entry name" value="AAA+_ATPase"/>
</dbReference>
<dbReference type="InterPro" id="IPR001851">
    <property type="entry name" value="ABC_transp_permease"/>
</dbReference>
<proteinExistence type="inferred from homology"/>